<dbReference type="PROSITE" id="PS50878">
    <property type="entry name" value="RT_POL"/>
    <property type="match status" value="1"/>
</dbReference>
<proteinExistence type="predicted"/>
<sequence>MSLTDNEKSLISSKLTLEEVRLNLFSMDPTKSPGPDGIQPIFFQRFWSDLGNSIYKFCVTCFENGKVPSDINYSYIALIPKISGPSSITEFRPIGLCNTIYKLITKIISSRLKLVLHRIISPLQSSFIKGRGIEDNVILVKEMAHLFHKAKKRNKLMALKLDISKAYDSLEWDFIRDTLIHFDFPDNIISLIMSCITSSSSISVLWNGKICDKFYPTRGIRQGDPLSSYIFVLCLDRLSTIIEEQVNLGVRKPINITENIRISHVFYAGDVFLFSKASSNNLKHILGVLEDFGQRSGLRIIMRKSSQIFPASLHHSVRHDIAASRVSKFQLVLTNILPASTVYDLEKRNRKFLWNKTDNNRYLSRISWDKITSSIDNGGLGIRRLREWNLSFMAKLGWTILTCPHKLWVRVFKEKYIKKSNFMDCIPNSSHSPLWRDILKGREVLKKGMIVNIGNGKSTSLWFHHWIGDGPLYTFEGVNVPDSKAHWFVNRIIRHGKWYLNDIQHLIPDSIKNLILAYPLSTNDDEEDFIRWQYSKTGTFTIKSAYYLQLHNSFPTTNKDSTFWKSIWKVKTPYKYRMFLWNCVHEILSVAKNLNKIIHQISPTCSRCHSEQETHMHLFRDCAQSSILWSFIFQRIWQIPNFDLKAFYGLQWKDWIRFNLSCSMNWRVIFSVAIWHIWISRNTAIFELKMKNCFSLYNAFFVD</sequence>
<keyword evidence="2" id="KW-1185">Reference proteome</keyword>
<dbReference type="Pfam" id="PF00078">
    <property type="entry name" value="RVT_1"/>
    <property type="match status" value="1"/>
</dbReference>
<accession>A0ABM3RSV4</accession>
<dbReference type="PANTHER" id="PTHR31635">
    <property type="entry name" value="REVERSE TRANSCRIPTASE DOMAIN-CONTAINING PROTEIN-RELATED"/>
    <property type="match status" value="1"/>
</dbReference>
<organism evidence="2 3">
    <name type="scientific">Spinacia oleracea</name>
    <name type="common">Spinach</name>
    <dbReference type="NCBI Taxonomy" id="3562"/>
    <lineage>
        <taxon>Eukaryota</taxon>
        <taxon>Viridiplantae</taxon>
        <taxon>Streptophyta</taxon>
        <taxon>Embryophyta</taxon>
        <taxon>Tracheophyta</taxon>
        <taxon>Spermatophyta</taxon>
        <taxon>Magnoliopsida</taxon>
        <taxon>eudicotyledons</taxon>
        <taxon>Gunneridae</taxon>
        <taxon>Pentapetalae</taxon>
        <taxon>Caryophyllales</taxon>
        <taxon>Chenopodiaceae</taxon>
        <taxon>Chenopodioideae</taxon>
        <taxon>Anserineae</taxon>
        <taxon>Spinacia</taxon>
    </lineage>
</organism>
<dbReference type="InterPro" id="IPR026960">
    <property type="entry name" value="RVT-Znf"/>
</dbReference>
<gene>
    <name evidence="3" type="primary">LOC130472216</name>
</gene>
<name>A0ABM3RSV4_SPIOL</name>
<dbReference type="InterPro" id="IPR000477">
    <property type="entry name" value="RT_dom"/>
</dbReference>
<feature type="domain" description="Reverse transcriptase" evidence="1">
    <location>
        <begin position="60"/>
        <end position="333"/>
    </location>
</feature>
<evidence type="ECO:0000313" key="2">
    <source>
        <dbReference type="Proteomes" id="UP000813463"/>
    </source>
</evidence>
<dbReference type="RefSeq" id="XP_056698695.1">
    <property type="nucleotide sequence ID" value="XM_056842717.1"/>
</dbReference>
<dbReference type="GeneID" id="130472216"/>
<evidence type="ECO:0000313" key="3">
    <source>
        <dbReference type="RefSeq" id="XP_056698695.1"/>
    </source>
</evidence>
<dbReference type="Proteomes" id="UP000813463">
    <property type="component" value="Chromosome 4"/>
</dbReference>
<dbReference type="SUPFAM" id="SSF56672">
    <property type="entry name" value="DNA/RNA polymerases"/>
    <property type="match status" value="1"/>
</dbReference>
<protein>
    <recommendedName>
        <fullName evidence="1">Reverse transcriptase domain-containing protein</fullName>
    </recommendedName>
</protein>
<reference evidence="3" key="2">
    <citation type="submission" date="2025-08" db="UniProtKB">
        <authorList>
            <consortium name="RefSeq"/>
        </authorList>
    </citation>
    <scope>IDENTIFICATION</scope>
    <source>
        <tissue evidence="3">Leaf</tissue>
    </source>
</reference>
<dbReference type="CDD" id="cd01650">
    <property type="entry name" value="RT_nLTR_like"/>
    <property type="match status" value="1"/>
</dbReference>
<dbReference type="PANTHER" id="PTHR31635:SF196">
    <property type="entry name" value="REVERSE TRANSCRIPTASE DOMAIN-CONTAINING PROTEIN-RELATED"/>
    <property type="match status" value="1"/>
</dbReference>
<evidence type="ECO:0000259" key="1">
    <source>
        <dbReference type="PROSITE" id="PS50878"/>
    </source>
</evidence>
<dbReference type="InterPro" id="IPR043502">
    <property type="entry name" value="DNA/RNA_pol_sf"/>
</dbReference>
<reference evidence="2" key="1">
    <citation type="journal article" date="2021" name="Nat. Commun.">
        <title>Genomic analyses provide insights into spinach domestication and the genetic basis of agronomic traits.</title>
        <authorList>
            <person name="Cai X."/>
            <person name="Sun X."/>
            <person name="Xu C."/>
            <person name="Sun H."/>
            <person name="Wang X."/>
            <person name="Ge C."/>
            <person name="Zhang Z."/>
            <person name="Wang Q."/>
            <person name="Fei Z."/>
            <person name="Jiao C."/>
            <person name="Wang Q."/>
        </authorList>
    </citation>
    <scope>NUCLEOTIDE SEQUENCE [LARGE SCALE GENOMIC DNA]</scope>
    <source>
        <strain evidence="2">cv. Varoflay</strain>
    </source>
</reference>
<dbReference type="Pfam" id="PF13966">
    <property type="entry name" value="zf-RVT"/>
    <property type="match status" value="1"/>
</dbReference>